<protein>
    <submittedName>
        <fullName evidence="7">TerC family protein</fullName>
    </submittedName>
</protein>
<proteinExistence type="inferred from homology"/>
<evidence type="ECO:0000313" key="7">
    <source>
        <dbReference type="EMBL" id="MDE5412639.1"/>
    </source>
</evidence>
<dbReference type="PANTHER" id="PTHR30238">
    <property type="entry name" value="MEMBRANE BOUND PREDICTED REDOX MODULATOR"/>
    <property type="match status" value="1"/>
</dbReference>
<keyword evidence="5 6" id="KW-0472">Membrane</keyword>
<keyword evidence="3 6" id="KW-0812">Transmembrane</keyword>
<dbReference type="InterPro" id="IPR005496">
    <property type="entry name" value="Integral_membrane_TerC"/>
</dbReference>
<keyword evidence="8" id="KW-1185">Reference proteome</keyword>
<comment type="subcellular location">
    <subcellularLocation>
        <location evidence="1">Membrane</location>
        <topology evidence="1">Multi-pass membrane protein</topology>
    </subcellularLocation>
</comment>
<evidence type="ECO:0000256" key="4">
    <source>
        <dbReference type="ARBA" id="ARBA00022989"/>
    </source>
</evidence>
<reference evidence="7" key="1">
    <citation type="submission" date="2024-05" db="EMBL/GenBank/DDBJ databases">
        <title>Alkalihalobacillus sp. strain MEB203 novel alkaliphilic bacterium from Lonar Lake, India.</title>
        <authorList>
            <person name="Joshi A."/>
            <person name="Thite S."/>
            <person name="Mengade P."/>
        </authorList>
    </citation>
    <scope>NUCLEOTIDE SEQUENCE</scope>
    <source>
        <strain evidence="7">MEB 203</strain>
    </source>
</reference>
<sequence>MDIDFLISLLTIIGIDIILGGDNAIVVALACRNLPKEQRNKAIVLGIGLALVIRIALTLVAVQLLKIPLLLAIGGALLIYIAYDLISQMNNEHNVHSGTSILSAIKAIIIADFIMGVDNVIAVAGAAHGYPSLVILGLIISVPIIILGSKLILVIFERFPFVIYIGAGILAFTAGRMITHEEKLAPLFESHPIVTVIFQLSIIIGVLLAGYFKRHGFLTNFSTRY</sequence>
<feature type="transmembrane region" description="Helical" evidence="6">
    <location>
        <begin position="191"/>
        <end position="212"/>
    </location>
</feature>
<dbReference type="Pfam" id="PF03741">
    <property type="entry name" value="TerC"/>
    <property type="match status" value="1"/>
</dbReference>
<evidence type="ECO:0000256" key="3">
    <source>
        <dbReference type="ARBA" id="ARBA00022692"/>
    </source>
</evidence>
<dbReference type="Proteomes" id="UP001148125">
    <property type="component" value="Unassembled WGS sequence"/>
</dbReference>
<evidence type="ECO:0000256" key="1">
    <source>
        <dbReference type="ARBA" id="ARBA00004141"/>
    </source>
</evidence>
<evidence type="ECO:0000256" key="5">
    <source>
        <dbReference type="ARBA" id="ARBA00023136"/>
    </source>
</evidence>
<dbReference type="EMBL" id="JAOTPO010000002">
    <property type="protein sequence ID" value="MDE5412639.1"/>
    <property type="molecule type" value="Genomic_DNA"/>
</dbReference>
<gene>
    <name evidence="7" type="ORF">N7Z68_04515</name>
</gene>
<feature type="transmembrane region" description="Helical" evidence="6">
    <location>
        <begin position="133"/>
        <end position="154"/>
    </location>
</feature>
<organism evidence="7 8">
    <name type="scientific">Alkalihalobacterium chitinilyticum</name>
    <dbReference type="NCBI Taxonomy" id="2980103"/>
    <lineage>
        <taxon>Bacteria</taxon>
        <taxon>Bacillati</taxon>
        <taxon>Bacillota</taxon>
        <taxon>Bacilli</taxon>
        <taxon>Bacillales</taxon>
        <taxon>Bacillaceae</taxon>
        <taxon>Alkalihalobacterium</taxon>
    </lineage>
</organism>
<dbReference type="RefSeq" id="WP_275117267.1">
    <property type="nucleotide sequence ID" value="NZ_JAOTPO010000002.1"/>
</dbReference>
<keyword evidence="4 6" id="KW-1133">Transmembrane helix</keyword>
<name>A0ABT5VAY5_9BACI</name>
<feature type="transmembrane region" description="Helical" evidence="6">
    <location>
        <begin position="161"/>
        <end position="179"/>
    </location>
</feature>
<comment type="caution">
    <text evidence="7">The sequence shown here is derived from an EMBL/GenBank/DDBJ whole genome shotgun (WGS) entry which is preliminary data.</text>
</comment>
<evidence type="ECO:0000256" key="6">
    <source>
        <dbReference type="SAM" id="Phobius"/>
    </source>
</evidence>
<feature type="transmembrane region" description="Helical" evidence="6">
    <location>
        <begin position="67"/>
        <end position="86"/>
    </location>
</feature>
<evidence type="ECO:0000313" key="8">
    <source>
        <dbReference type="Proteomes" id="UP001148125"/>
    </source>
</evidence>
<accession>A0ABT5VAY5</accession>
<dbReference type="PANTHER" id="PTHR30238:SF4">
    <property type="entry name" value="SLL1022 PROTEIN"/>
    <property type="match status" value="1"/>
</dbReference>
<comment type="similarity">
    <text evidence="2">Belongs to the TerC family.</text>
</comment>
<evidence type="ECO:0000256" key="2">
    <source>
        <dbReference type="ARBA" id="ARBA00007511"/>
    </source>
</evidence>
<dbReference type="NCBIfam" id="TIGR03717">
    <property type="entry name" value="R_switched_YjbE"/>
    <property type="match status" value="1"/>
</dbReference>
<feature type="transmembrane region" description="Helical" evidence="6">
    <location>
        <begin position="6"/>
        <end position="30"/>
    </location>
</feature>
<dbReference type="InterPro" id="IPR022301">
    <property type="entry name" value="Integral_membrane_YjbE"/>
</dbReference>
<feature type="transmembrane region" description="Helical" evidence="6">
    <location>
        <begin position="42"/>
        <end position="61"/>
    </location>
</feature>